<feature type="domain" description="Excalibur calcium-binding" evidence="2">
    <location>
        <begin position="32"/>
        <end position="68"/>
    </location>
</feature>
<dbReference type="EMBL" id="HG964446">
    <property type="protein sequence ID" value="CDO86073.1"/>
    <property type="molecule type" value="Genomic_DNA"/>
</dbReference>
<dbReference type="SMART" id="SM00894">
    <property type="entry name" value="Excalibur"/>
    <property type="match status" value="1"/>
</dbReference>
<name>A0A024JS67_9MYCO</name>
<dbReference type="EMBL" id="LQPY01000042">
    <property type="protein sequence ID" value="ORW99023.1"/>
    <property type="molecule type" value="Genomic_DNA"/>
</dbReference>
<dbReference type="InterPro" id="IPR008613">
    <property type="entry name" value="Excalibur_Ca-bd_domain"/>
</dbReference>
<dbReference type="Proteomes" id="UP000028880">
    <property type="component" value="Unassembled WGS sequence"/>
</dbReference>
<sequence length="70" mass="7209" precursor="true">MKIRLLVAALATVAAALGVGGTVAPAAQADPPYANCKAAAKDGRYNIPRGDPAYGQWLDRDNDGIACESH</sequence>
<protein>
    <submittedName>
        <fullName evidence="4">Calcium-binding protein</fullName>
    </submittedName>
    <submittedName>
        <fullName evidence="3">Excalibur domain-containing protein</fullName>
    </submittedName>
</protein>
<dbReference type="Proteomes" id="UP000193710">
    <property type="component" value="Unassembled WGS sequence"/>
</dbReference>
<dbReference type="STRING" id="47839.BN973_00413"/>
<accession>A0A024JS67</accession>
<dbReference type="AlphaFoldDB" id="A0A024JS67"/>
<evidence type="ECO:0000313" key="3">
    <source>
        <dbReference type="EMBL" id="CDO86073.1"/>
    </source>
</evidence>
<dbReference type="eggNOG" id="ENOG5033H2G">
    <property type="taxonomic scope" value="Bacteria"/>
</dbReference>
<feature type="chain" id="PRO_5001530708" evidence="1">
    <location>
        <begin position="30"/>
        <end position="70"/>
    </location>
</feature>
<keyword evidence="1" id="KW-0732">Signal</keyword>
<evidence type="ECO:0000259" key="2">
    <source>
        <dbReference type="SMART" id="SM00894"/>
    </source>
</evidence>
<organism evidence="3">
    <name type="scientific">Mycobacterium triplex</name>
    <dbReference type="NCBI Taxonomy" id="47839"/>
    <lineage>
        <taxon>Bacteria</taxon>
        <taxon>Bacillati</taxon>
        <taxon>Actinomycetota</taxon>
        <taxon>Actinomycetes</taxon>
        <taxon>Mycobacteriales</taxon>
        <taxon>Mycobacteriaceae</taxon>
        <taxon>Mycobacterium</taxon>
        <taxon>Mycobacterium simiae complex</taxon>
    </lineage>
</organism>
<gene>
    <name evidence="4" type="ORF">AWC29_28965</name>
    <name evidence="3" type="ORF">BN973_00413</name>
</gene>
<dbReference type="Pfam" id="PF05901">
    <property type="entry name" value="Excalibur"/>
    <property type="match status" value="1"/>
</dbReference>
<reference evidence="4 5" key="3">
    <citation type="submission" date="2016-01" db="EMBL/GenBank/DDBJ databases">
        <title>The new phylogeny of the genus Mycobacterium.</title>
        <authorList>
            <person name="Tarcisio F."/>
            <person name="Conor M."/>
            <person name="Antonella G."/>
            <person name="Elisabetta G."/>
            <person name="Giulia F.S."/>
            <person name="Sara T."/>
            <person name="Anna F."/>
            <person name="Clotilde B."/>
            <person name="Roberto B."/>
            <person name="Veronica D.S."/>
            <person name="Fabio R."/>
            <person name="Monica P."/>
            <person name="Olivier J."/>
            <person name="Enrico T."/>
            <person name="Nicola S."/>
        </authorList>
    </citation>
    <scope>NUCLEOTIDE SEQUENCE [LARGE SCALE GENOMIC DNA]</scope>
    <source>
        <strain evidence="4 5">DSM 44626</strain>
    </source>
</reference>
<evidence type="ECO:0000313" key="5">
    <source>
        <dbReference type="Proteomes" id="UP000193710"/>
    </source>
</evidence>
<reference evidence="3" key="1">
    <citation type="journal article" date="2014" name="Genome Announc.">
        <title>Draft Genome Sequence of Mycobacterium triplex DSM 44626.</title>
        <authorList>
            <person name="Sassi M."/>
            <person name="Croce O."/>
            <person name="Robert C."/>
            <person name="Raoult D."/>
            <person name="Drancourt M."/>
        </authorList>
    </citation>
    <scope>NUCLEOTIDE SEQUENCE [LARGE SCALE GENOMIC DNA]</scope>
    <source>
        <strain evidence="3">DSM 44626</strain>
    </source>
</reference>
<proteinExistence type="predicted"/>
<feature type="signal peptide" evidence="1">
    <location>
        <begin position="1"/>
        <end position="29"/>
    </location>
</feature>
<evidence type="ECO:0000256" key="1">
    <source>
        <dbReference type="SAM" id="SignalP"/>
    </source>
</evidence>
<evidence type="ECO:0000313" key="4">
    <source>
        <dbReference type="EMBL" id="ORW99023.1"/>
    </source>
</evidence>
<keyword evidence="5" id="KW-1185">Reference proteome</keyword>
<dbReference type="HOGENOM" id="CLU_193742_0_0_11"/>
<reference evidence="3" key="2">
    <citation type="submission" date="2014-04" db="EMBL/GenBank/DDBJ databases">
        <authorList>
            <person name="Urmite Genomes U."/>
        </authorList>
    </citation>
    <scope>NUCLEOTIDE SEQUENCE</scope>
    <source>
        <strain evidence="3">DSM 44626</strain>
    </source>
</reference>